<protein>
    <submittedName>
        <fullName evidence="6">Uncharacterized protein</fullName>
    </submittedName>
</protein>
<evidence type="ECO:0000256" key="3">
    <source>
        <dbReference type="ARBA" id="ARBA00022729"/>
    </source>
</evidence>
<organism evidence="6 7">
    <name type="scientific">Rhizoctonia solani</name>
    <dbReference type="NCBI Taxonomy" id="456999"/>
    <lineage>
        <taxon>Eukaryota</taxon>
        <taxon>Fungi</taxon>
        <taxon>Dikarya</taxon>
        <taxon>Basidiomycota</taxon>
        <taxon>Agaricomycotina</taxon>
        <taxon>Agaricomycetes</taxon>
        <taxon>Cantharellales</taxon>
        <taxon>Ceratobasidiaceae</taxon>
        <taxon>Rhizoctonia</taxon>
    </lineage>
</organism>
<dbReference type="EMBL" id="CAJMXA010003715">
    <property type="protein sequence ID" value="CAE6513024.1"/>
    <property type="molecule type" value="Genomic_DNA"/>
</dbReference>
<dbReference type="GO" id="GO:0070008">
    <property type="term" value="F:serine-type exopeptidase activity"/>
    <property type="evidence" value="ECO:0007669"/>
    <property type="project" value="InterPro"/>
</dbReference>
<proteinExistence type="inferred from homology"/>
<comment type="caution">
    <text evidence="6">The sequence shown here is derived from an EMBL/GenBank/DDBJ whole genome shotgun (WGS) entry which is preliminary data.</text>
</comment>
<gene>
    <name evidence="6" type="ORF">RDB_LOCUS132072</name>
</gene>
<dbReference type="Proteomes" id="UP000663853">
    <property type="component" value="Unassembled WGS sequence"/>
</dbReference>
<accession>A0A8H3HJB4</accession>
<dbReference type="GO" id="GO:0006508">
    <property type="term" value="P:proteolysis"/>
    <property type="evidence" value="ECO:0007669"/>
    <property type="project" value="UniProtKB-KW"/>
</dbReference>
<keyword evidence="5" id="KW-0325">Glycoprotein</keyword>
<evidence type="ECO:0000256" key="4">
    <source>
        <dbReference type="ARBA" id="ARBA00022801"/>
    </source>
</evidence>
<dbReference type="Gene3D" id="3.40.50.1820">
    <property type="entry name" value="alpha/beta hydrolase"/>
    <property type="match status" value="1"/>
</dbReference>
<comment type="similarity">
    <text evidence="1">Belongs to the peptidase S28 family.</text>
</comment>
<dbReference type="PANTHER" id="PTHR11010">
    <property type="entry name" value="PROTEASE S28 PRO-X CARBOXYPEPTIDASE-RELATED"/>
    <property type="match status" value="1"/>
</dbReference>
<reference evidence="6" key="1">
    <citation type="submission" date="2021-01" db="EMBL/GenBank/DDBJ databases">
        <authorList>
            <person name="Kaushik A."/>
        </authorList>
    </citation>
    <scope>NUCLEOTIDE SEQUENCE</scope>
    <source>
        <strain evidence="6">AG6-10EEA</strain>
    </source>
</reference>
<evidence type="ECO:0000313" key="7">
    <source>
        <dbReference type="Proteomes" id="UP000663853"/>
    </source>
</evidence>
<keyword evidence="3" id="KW-0732">Signal</keyword>
<dbReference type="GO" id="GO:0008239">
    <property type="term" value="F:dipeptidyl-peptidase activity"/>
    <property type="evidence" value="ECO:0007669"/>
    <property type="project" value="TreeGrafter"/>
</dbReference>
<dbReference type="InterPro" id="IPR029058">
    <property type="entry name" value="AB_hydrolase_fold"/>
</dbReference>
<dbReference type="AlphaFoldDB" id="A0A8H3HJB4"/>
<dbReference type="PANTHER" id="PTHR11010:SF23">
    <property type="entry name" value="SERINE PEPTIDASE"/>
    <property type="match status" value="1"/>
</dbReference>
<dbReference type="InterPro" id="IPR008758">
    <property type="entry name" value="Peptidase_S28"/>
</dbReference>
<feature type="non-terminal residue" evidence="6">
    <location>
        <position position="188"/>
    </location>
</feature>
<sequence length="188" mass="21262">MKSYITGTCGRGSQEDCLGSYNPNSTRHTDTSLKNYGRPWSWLLCNELGWAQAGAPVGWPSIVPRLVVPPYKMRQCTYSFPKSFPKARPPNTLNINKKYAGWNVNVPRLFFANGKRDPWREATVSSDFHPRQSTELQPIAVSDGFHCSDLITLFGAADKTVYDVQQLAIAYFTKWIKEWQDKNPGAVK</sequence>
<evidence type="ECO:0000256" key="5">
    <source>
        <dbReference type="ARBA" id="ARBA00023180"/>
    </source>
</evidence>
<name>A0A8H3HJB4_9AGAM</name>
<dbReference type="Pfam" id="PF05577">
    <property type="entry name" value="Peptidase_S28"/>
    <property type="match status" value="1"/>
</dbReference>
<evidence type="ECO:0000256" key="1">
    <source>
        <dbReference type="ARBA" id="ARBA00011079"/>
    </source>
</evidence>
<evidence type="ECO:0000256" key="2">
    <source>
        <dbReference type="ARBA" id="ARBA00022670"/>
    </source>
</evidence>
<evidence type="ECO:0000313" key="6">
    <source>
        <dbReference type="EMBL" id="CAE6513024.1"/>
    </source>
</evidence>
<keyword evidence="4" id="KW-0378">Hydrolase</keyword>
<keyword evidence="2" id="KW-0645">Protease</keyword>